<gene>
    <name evidence="1" type="ORF">HINF_LOCUS35401</name>
    <name evidence="2" type="ORF">HINF_LOCUS78380</name>
</gene>
<evidence type="ECO:0000313" key="1">
    <source>
        <dbReference type="EMBL" id="CAI9947756.1"/>
    </source>
</evidence>
<dbReference type="Proteomes" id="UP001642409">
    <property type="component" value="Unassembled WGS sequence"/>
</dbReference>
<dbReference type="AlphaFoldDB" id="A0AA86UDJ4"/>
<name>A0AA86UDJ4_9EUKA</name>
<reference evidence="1" key="1">
    <citation type="submission" date="2023-06" db="EMBL/GenBank/DDBJ databases">
        <authorList>
            <person name="Kurt Z."/>
        </authorList>
    </citation>
    <scope>NUCLEOTIDE SEQUENCE</scope>
</reference>
<sequence>MSVSTLQVQSIFNHFPPYFQKIALELLSDEVIQLVQAKLISLSQTETSSKITTITALTCTSTAAYRSYRFSQLHPTLQQPASSRLSSFIYTDFNPLKTQSWIVSDLRWFSITHILPSFKSGYARFARGMGGRTTSACGRLCAADLVSKRESALAESDRCSKYSFEYNLLPALRGLWNFIFIFFMSSCSKYLGFDTVVSF</sequence>
<proteinExistence type="predicted"/>
<accession>A0AA86UDJ4</accession>
<organism evidence="1">
    <name type="scientific">Hexamita inflata</name>
    <dbReference type="NCBI Taxonomy" id="28002"/>
    <lineage>
        <taxon>Eukaryota</taxon>
        <taxon>Metamonada</taxon>
        <taxon>Diplomonadida</taxon>
        <taxon>Hexamitidae</taxon>
        <taxon>Hexamitinae</taxon>
        <taxon>Hexamita</taxon>
    </lineage>
</organism>
<evidence type="ECO:0000313" key="3">
    <source>
        <dbReference type="Proteomes" id="UP001642409"/>
    </source>
</evidence>
<evidence type="ECO:0000313" key="2">
    <source>
        <dbReference type="EMBL" id="CAL6114892.1"/>
    </source>
</evidence>
<keyword evidence="3" id="KW-1185">Reference proteome</keyword>
<reference evidence="2 3" key="2">
    <citation type="submission" date="2024-07" db="EMBL/GenBank/DDBJ databases">
        <authorList>
            <person name="Akdeniz Z."/>
        </authorList>
    </citation>
    <scope>NUCLEOTIDE SEQUENCE [LARGE SCALE GENOMIC DNA]</scope>
</reference>
<protein>
    <submittedName>
        <fullName evidence="2">Hypothetical_protein</fullName>
    </submittedName>
</protein>
<dbReference type="EMBL" id="CAXDID020000841">
    <property type="protein sequence ID" value="CAL6114892.1"/>
    <property type="molecule type" value="Genomic_DNA"/>
</dbReference>
<comment type="caution">
    <text evidence="1">The sequence shown here is derived from an EMBL/GenBank/DDBJ whole genome shotgun (WGS) entry which is preliminary data.</text>
</comment>
<dbReference type="EMBL" id="CATOUU010000781">
    <property type="protein sequence ID" value="CAI9947756.1"/>
    <property type="molecule type" value="Genomic_DNA"/>
</dbReference>